<protein>
    <submittedName>
        <fullName evidence="2">Alpha/beta fold hydrolase</fullName>
    </submittedName>
</protein>
<dbReference type="PANTHER" id="PTHR43798:SF33">
    <property type="entry name" value="HYDROLASE, PUTATIVE (AFU_ORTHOLOGUE AFUA_2G14860)-RELATED"/>
    <property type="match status" value="1"/>
</dbReference>
<dbReference type="PRINTS" id="PR00111">
    <property type="entry name" value="ABHYDROLASE"/>
</dbReference>
<feature type="domain" description="AB hydrolase-1" evidence="1">
    <location>
        <begin position="52"/>
        <end position="270"/>
    </location>
</feature>
<dbReference type="InterPro" id="IPR029058">
    <property type="entry name" value="AB_hydrolase_fold"/>
</dbReference>
<dbReference type="RefSeq" id="WP_139099125.1">
    <property type="nucleotide sequence ID" value="NZ_VDFW01000025.1"/>
</dbReference>
<keyword evidence="3" id="KW-1185">Reference proteome</keyword>
<dbReference type="Proteomes" id="UP000305546">
    <property type="component" value="Unassembled WGS sequence"/>
</dbReference>
<dbReference type="EMBL" id="VDFW01000025">
    <property type="protein sequence ID" value="TNC22609.1"/>
    <property type="molecule type" value="Genomic_DNA"/>
</dbReference>
<evidence type="ECO:0000313" key="2">
    <source>
        <dbReference type="EMBL" id="TNC22609.1"/>
    </source>
</evidence>
<dbReference type="Gene3D" id="3.40.50.1820">
    <property type="entry name" value="alpha/beta hydrolase"/>
    <property type="match status" value="1"/>
</dbReference>
<keyword evidence="2" id="KW-0378">Hydrolase</keyword>
<dbReference type="InterPro" id="IPR050266">
    <property type="entry name" value="AB_hydrolase_sf"/>
</dbReference>
<dbReference type="GO" id="GO:0016020">
    <property type="term" value="C:membrane"/>
    <property type="evidence" value="ECO:0007669"/>
    <property type="project" value="TreeGrafter"/>
</dbReference>
<gene>
    <name evidence="2" type="ORF">FG385_24480</name>
</gene>
<evidence type="ECO:0000259" key="1">
    <source>
        <dbReference type="Pfam" id="PF12697"/>
    </source>
</evidence>
<dbReference type="OrthoDB" id="5513277at2"/>
<dbReference type="GO" id="GO:0016787">
    <property type="term" value="F:hydrolase activity"/>
    <property type="evidence" value="ECO:0007669"/>
    <property type="project" value="UniProtKB-KW"/>
</dbReference>
<dbReference type="SUPFAM" id="SSF53474">
    <property type="entry name" value="alpha/beta-Hydrolases"/>
    <property type="match status" value="1"/>
</dbReference>
<proteinExistence type="predicted"/>
<comment type="caution">
    <text evidence="2">The sequence shown here is derived from an EMBL/GenBank/DDBJ whole genome shotgun (WGS) entry which is preliminary data.</text>
</comment>
<reference evidence="2 3" key="1">
    <citation type="submission" date="2019-06" db="EMBL/GenBank/DDBJ databases">
        <title>Amycolatopsis alkalitolerans sp. nov., isolated from Gastrodia elata Blume.</title>
        <authorList>
            <person name="Narsing Rao M.P."/>
            <person name="Li W.J."/>
        </authorList>
    </citation>
    <scope>NUCLEOTIDE SEQUENCE [LARGE SCALE GENOMIC DNA]</scope>
    <source>
        <strain evidence="2 3">SYSUP0005</strain>
    </source>
</reference>
<dbReference type="PANTHER" id="PTHR43798">
    <property type="entry name" value="MONOACYLGLYCEROL LIPASE"/>
    <property type="match status" value="1"/>
</dbReference>
<name>A0A5C4LVK4_9PSEU</name>
<dbReference type="AlphaFoldDB" id="A0A5C4LVK4"/>
<organism evidence="2 3">
    <name type="scientific">Amycolatopsis alkalitolerans</name>
    <dbReference type="NCBI Taxonomy" id="2547244"/>
    <lineage>
        <taxon>Bacteria</taxon>
        <taxon>Bacillati</taxon>
        <taxon>Actinomycetota</taxon>
        <taxon>Actinomycetes</taxon>
        <taxon>Pseudonocardiales</taxon>
        <taxon>Pseudonocardiaceae</taxon>
        <taxon>Amycolatopsis</taxon>
    </lineage>
</organism>
<accession>A0A5C4LVK4</accession>
<sequence length="277" mass="30327">MIYRTEAGGQQIRRRYQQLLASWPVPAEHLRVPTREGETFVVVSGPRDAPPLVLFHGSGANAAAWMGDVAAWSGKFRVYAVDMIGEPGLSAPSRPPLGGDAYVRWLDDVFEALGLDQVSIAGMSLGGWLALAYATRRPERVARLVLLCPGGVGRQKYGWLVKTLLYKPFGERGLRRSLKTVAGMDAAASPEAFAYLQLIFTHFLPRKEKLPVFGDDALRRLTMPVLVIAGARDAMLDSFGTERRIRQAVPHAKVTILPEVAHAVLGQTEPVLEFLTG</sequence>
<dbReference type="InterPro" id="IPR000073">
    <property type="entry name" value="AB_hydrolase_1"/>
</dbReference>
<dbReference type="Pfam" id="PF12697">
    <property type="entry name" value="Abhydrolase_6"/>
    <property type="match status" value="1"/>
</dbReference>
<evidence type="ECO:0000313" key="3">
    <source>
        <dbReference type="Proteomes" id="UP000305546"/>
    </source>
</evidence>